<feature type="region of interest" description="Disordered" evidence="1">
    <location>
        <begin position="139"/>
        <end position="185"/>
    </location>
</feature>
<keyword evidence="4" id="KW-1185">Reference proteome</keyword>
<keyword evidence="2" id="KW-0812">Transmembrane</keyword>
<protein>
    <recommendedName>
        <fullName evidence="5">DUF4145 domain-containing protein</fullName>
    </recommendedName>
</protein>
<evidence type="ECO:0000256" key="2">
    <source>
        <dbReference type="SAM" id="Phobius"/>
    </source>
</evidence>
<dbReference type="STRING" id="631362.Thi970DRAFT_04342"/>
<sequence length="398" mass="44303">MANGKSADERLADLEQTVVYLSRLIVKAQQYAVTDPEVALGQARKSAEAICCRLFQAEIGKPGKMMLDELITKLQARQVIPPDVLVPLRTIQMYGNFGVHAQDGHREISAEWVAPCLSALAQVTTWYFTDYLGVALPSTLERSSDDRPPPDSDGGEEPTPEVETLANNASRAEEPVQKAQTAPSMVRPVRRWRSAALPAGLLLVGLAGVGGYLYYEYYEDRDHAALPIAPVTQIANGMSQWPQWEIEKGTYMADEDTSIFRSSPTSLTIKQVSKPKEKDPSRSGICQSIKTDNFRGKRIKYSAFIKVSSLEQWAYMYVLSGDLYPVEGIKGSKEQPLEKDWSQLSMVFGIPESHEKPYIKFCFSLWGGGQMWIDDVKWDVVNNTTPVTYAAPLSEPKL</sequence>
<dbReference type="Gene3D" id="2.60.120.260">
    <property type="entry name" value="Galactose-binding domain-like"/>
    <property type="match status" value="1"/>
</dbReference>
<dbReference type="eggNOG" id="COG2207">
    <property type="taxonomic scope" value="Bacteria"/>
</dbReference>
<reference evidence="3 4" key="2">
    <citation type="submission" date="2011-11" db="EMBL/GenBank/DDBJ databases">
        <authorList>
            <consortium name="US DOE Joint Genome Institute"/>
            <person name="Lucas S."/>
            <person name="Han J."/>
            <person name="Lapidus A."/>
            <person name="Cheng J.-F."/>
            <person name="Goodwin L."/>
            <person name="Pitluck S."/>
            <person name="Peters L."/>
            <person name="Ovchinnikova G."/>
            <person name="Zhang X."/>
            <person name="Detter J.C."/>
            <person name="Han C."/>
            <person name="Tapia R."/>
            <person name="Land M."/>
            <person name="Hauser L."/>
            <person name="Kyrpides N."/>
            <person name="Ivanova N."/>
            <person name="Pagani I."/>
            <person name="Vogl K."/>
            <person name="Liu Z."/>
            <person name="Overmann J."/>
            <person name="Frigaard N.-U."/>
            <person name="Bryant D."/>
            <person name="Woyke T."/>
        </authorList>
    </citation>
    <scope>NUCLEOTIDE SEQUENCE [LARGE SCALE GENOMIC DNA]</scope>
    <source>
        <strain evidence="3 4">970</strain>
    </source>
</reference>
<dbReference type="AlphaFoldDB" id="H8Z6A3"/>
<name>H8Z6A3_9GAMM</name>
<keyword evidence="2" id="KW-0472">Membrane</keyword>
<organism evidence="3 4">
    <name type="scientific">Thiorhodovibrio frisius</name>
    <dbReference type="NCBI Taxonomy" id="631362"/>
    <lineage>
        <taxon>Bacteria</taxon>
        <taxon>Pseudomonadati</taxon>
        <taxon>Pseudomonadota</taxon>
        <taxon>Gammaproteobacteria</taxon>
        <taxon>Chromatiales</taxon>
        <taxon>Chromatiaceae</taxon>
        <taxon>Thiorhodovibrio</taxon>
    </lineage>
</organism>
<evidence type="ECO:0000313" key="3">
    <source>
        <dbReference type="EMBL" id="EIC20687.1"/>
    </source>
</evidence>
<evidence type="ECO:0000313" key="4">
    <source>
        <dbReference type="Proteomes" id="UP000002964"/>
    </source>
</evidence>
<feature type="transmembrane region" description="Helical" evidence="2">
    <location>
        <begin position="195"/>
        <end position="215"/>
    </location>
</feature>
<evidence type="ECO:0000256" key="1">
    <source>
        <dbReference type="SAM" id="MobiDB-lite"/>
    </source>
</evidence>
<gene>
    <name evidence="3" type="ORF">Thi970DRAFT_04342</name>
</gene>
<reference evidence="4" key="1">
    <citation type="submission" date="2011-06" db="EMBL/GenBank/DDBJ databases">
        <authorList>
            <consortium name="US DOE Joint Genome Institute (JGI-PGF)"/>
            <person name="Lucas S."/>
            <person name="Han J."/>
            <person name="Lapidus A."/>
            <person name="Cheng J.-F."/>
            <person name="Goodwin L."/>
            <person name="Pitluck S."/>
            <person name="Peters L."/>
            <person name="Land M.L."/>
            <person name="Hauser L."/>
            <person name="Vogl K."/>
            <person name="Liu Z."/>
            <person name="Overmann J."/>
            <person name="Frigaard N.-U."/>
            <person name="Bryant D.A."/>
            <person name="Woyke T.J."/>
        </authorList>
    </citation>
    <scope>NUCLEOTIDE SEQUENCE [LARGE SCALE GENOMIC DNA]</scope>
    <source>
        <strain evidence="4">970</strain>
    </source>
</reference>
<proteinExistence type="predicted"/>
<dbReference type="Proteomes" id="UP000002964">
    <property type="component" value="Unassembled WGS sequence"/>
</dbReference>
<dbReference type="RefSeq" id="WP_009151090.1">
    <property type="nucleotide sequence ID" value="NZ_CP121471.1"/>
</dbReference>
<evidence type="ECO:0008006" key="5">
    <source>
        <dbReference type="Google" id="ProtNLM"/>
    </source>
</evidence>
<dbReference type="OrthoDB" id="8365150at2"/>
<accession>H8Z6A3</accession>
<keyword evidence="2" id="KW-1133">Transmembrane helix</keyword>
<dbReference type="EMBL" id="JH603170">
    <property type="protein sequence ID" value="EIC20687.1"/>
    <property type="molecule type" value="Genomic_DNA"/>
</dbReference>
<dbReference type="HOGENOM" id="CLU_692494_0_0_6"/>